<dbReference type="KEGG" id="sufl:FIL70_07030"/>
<feature type="domain" description="HTH tetR-type" evidence="5">
    <location>
        <begin position="17"/>
        <end position="77"/>
    </location>
</feature>
<evidence type="ECO:0000256" key="4">
    <source>
        <dbReference type="PROSITE-ProRule" id="PRU00335"/>
    </source>
</evidence>
<dbReference type="AlphaFoldDB" id="A0A5B8CBZ7"/>
<evidence type="ECO:0000259" key="5">
    <source>
        <dbReference type="PROSITE" id="PS50977"/>
    </source>
</evidence>
<keyword evidence="2 4" id="KW-0238">DNA-binding</keyword>
<evidence type="ECO:0000256" key="3">
    <source>
        <dbReference type="ARBA" id="ARBA00023163"/>
    </source>
</evidence>
<dbReference type="RefSeq" id="WP_076605698.1">
    <property type="nucleotide sequence ID" value="NZ_CP041016.1"/>
</dbReference>
<dbReference type="InterPro" id="IPR050109">
    <property type="entry name" value="HTH-type_TetR-like_transc_reg"/>
</dbReference>
<sequence>MPSKIKGVPSRREERQSDRRQFIIAVARRSFLQDGYARTTMSGIAATLGGSKSTLWRYFPSKEELFTAVLDQATSEYHKRLCLILDPSEDVATAVERFCFNFLKTVTSADALSLYRLVVGEGARFPEIGQIYHARVQSVTNKILAHYFAKAMSCGSLREGNPLRLAQALRGLCISKVEDFLLSGATEIYRAEVIDSDVNEVRDIFLRAFARN</sequence>
<evidence type="ECO:0000313" key="7">
    <source>
        <dbReference type="Proteomes" id="UP000311469"/>
    </source>
</evidence>
<dbReference type="InterPro" id="IPR009057">
    <property type="entry name" value="Homeodomain-like_sf"/>
</dbReference>
<dbReference type="GO" id="GO:0000976">
    <property type="term" value="F:transcription cis-regulatory region binding"/>
    <property type="evidence" value="ECO:0007669"/>
    <property type="project" value="TreeGrafter"/>
</dbReference>
<dbReference type="FunFam" id="1.10.10.60:FF:000141">
    <property type="entry name" value="TetR family transcriptional regulator"/>
    <property type="match status" value="1"/>
</dbReference>
<dbReference type="SUPFAM" id="SSF46689">
    <property type="entry name" value="Homeodomain-like"/>
    <property type="match status" value="1"/>
</dbReference>
<dbReference type="GO" id="GO:0003700">
    <property type="term" value="F:DNA-binding transcription factor activity"/>
    <property type="evidence" value="ECO:0007669"/>
    <property type="project" value="TreeGrafter"/>
</dbReference>
<dbReference type="InterPro" id="IPR039536">
    <property type="entry name" value="TetR_C_Proteobacteria"/>
</dbReference>
<protein>
    <submittedName>
        <fullName evidence="6">TetR/AcrR family transcriptional regulator</fullName>
    </submittedName>
</protein>
<dbReference type="InterPro" id="IPR001647">
    <property type="entry name" value="HTH_TetR"/>
</dbReference>
<evidence type="ECO:0000256" key="2">
    <source>
        <dbReference type="ARBA" id="ARBA00023125"/>
    </source>
</evidence>
<dbReference type="Proteomes" id="UP000311469">
    <property type="component" value="Chromosome cSF1"/>
</dbReference>
<dbReference type="Gene3D" id="1.10.357.10">
    <property type="entry name" value="Tetracycline Repressor, domain 2"/>
    <property type="match status" value="1"/>
</dbReference>
<dbReference type="InterPro" id="IPR036271">
    <property type="entry name" value="Tet_transcr_reg_TetR-rel_C_sf"/>
</dbReference>
<dbReference type="Pfam" id="PF14246">
    <property type="entry name" value="TetR_C_7"/>
    <property type="match status" value="1"/>
</dbReference>
<organism evidence="6 7">
    <name type="scientific">Sphingobium fuliginis ATCC 27551</name>
    <dbReference type="NCBI Taxonomy" id="1208342"/>
    <lineage>
        <taxon>Bacteria</taxon>
        <taxon>Pseudomonadati</taxon>
        <taxon>Pseudomonadota</taxon>
        <taxon>Alphaproteobacteria</taxon>
        <taxon>Sphingomonadales</taxon>
        <taxon>Sphingomonadaceae</taxon>
        <taxon>Sphingobium</taxon>
    </lineage>
</organism>
<gene>
    <name evidence="6" type="ORF">FIL70_07030</name>
</gene>
<reference evidence="6 7" key="1">
    <citation type="submission" date="2019-06" db="EMBL/GenBank/DDBJ databases">
        <title>Genome organization and adaptive potential of archetypical organophosphate degarding Sphingobium fuliginis ATCC 27551.</title>
        <authorList>
            <person name="Sarwar A."/>
            <person name="Parthasarathy S."/>
            <person name="Singh C."/>
            <person name="Siddavattam D."/>
        </authorList>
    </citation>
    <scope>NUCLEOTIDE SEQUENCE [LARGE SCALE GENOMIC DNA]</scope>
    <source>
        <strain evidence="6 7">ATCC 27551</strain>
    </source>
</reference>
<dbReference type="PRINTS" id="PR00455">
    <property type="entry name" value="HTHTETR"/>
</dbReference>
<dbReference type="PROSITE" id="PS50977">
    <property type="entry name" value="HTH_TETR_2"/>
    <property type="match status" value="1"/>
</dbReference>
<dbReference type="PANTHER" id="PTHR30055:SF234">
    <property type="entry name" value="HTH-TYPE TRANSCRIPTIONAL REGULATOR BETI"/>
    <property type="match status" value="1"/>
</dbReference>
<feature type="DNA-binding region" description="H-T-H motif" evidence="4">
    <location>
        <begin position="40"/>
        <end position="59"/>
    </location>
</feature>
<name>A0A5B8CBZ7_SPHSA</name>
<keyword evidence="1" id="KW-0805">Transcription regulation</keyword>
<evidence type="ECO:0000313" key="6">
    <source>
        <dbReference type="EMBL" id="QDC37008.1"/>
    </source>
</evidence>
<dbReference type="EMBL" id="CP041016">
    <property type="protein sequence ID" value="QDC37008.1"/>
    <property type="molecule type" value="Genomic_DNA"/>
</dbReference>
<accession>A0A5B8CBZ7</accession>
<evidence type="ECO:0000256" key="1">
    <source>
        <dbReference type="ARBA" id="ARBA00023015"/>
    </source>
</evidence>
<keyword evidence="3" id="KW-0804">Transcription</keyword>
<dbReference type="PANTHER" id="PTHR30055">
    <property type="entry name" value="HTH-TYPE TRANSCRIPTIONAL REGULATOR RUTR"/>
    <property type="match status" value="1"/>
</dbReference>
<proteinExistence type="predicted"/>
<dbReference type="Pfam" id="PF00440">
    <property type="entry name" value="TetR_N"/>
    <property type="match status" value="1"/>
</dbReference>
<dbReference type="SUPFAM" id="SSF48498">
    <property type="entry name" value="Tetracyclin repressor-like, C-terminal domain"/>
    <property type="match status" value="1"/>
</dbReference>